<evidence type="ECO:0000259" key="2">
    <source>
        <dbReference type="Pfam" id="PF07331"/>
    </source>
</evidence>
<dbReference type="EMBL" id="JAOUSF010000005">
    <property type="protein sequence ID" value="MCU9614923.1"/>
    <property type="molecule type" value="Genomic_DNA"/>
</dbReference>
<keyword evidence="1" id="KW-0812">Transmembrane</keyword>
<feature type="domain" description="DUF1468" evidence="2">
    <location>
        <begin position="8"/>
        <end position="144"/>
    </location>
</feature>
<keyword evidence="1" id="KW-0472">Membrane</keyword>
<sequence>MNKTFDRYAGIVFLAIGAFFIIESHRISANAYGSSVGPNVFPFGLGILLGLLSIRLIYETFKYQQTENQKEKLDYKRFAIILVASVLYALLLEDAGYVVTTFLFLLIGFQTMQRGKIFVTLIISLSFSVGVFLLFDKLLNVPLPSSASWLGIL</sequence>
<gene>
    <name evidence="3" type="ORF">OEV98_15365</name>
</gene>
<dbReference type="Pfam" id="PF07331">
    <property type="entry name" value="TctB"/>
    <property type="match status" value="1"/>
</dbReference>
<dbReference type="InterPro" id="IPR009936">
    <property type="entry name" value="DUF1468"/>
</dbReference>
<name>A0AAE3LU12_9BACI</name>
<evidence type="ECO:0000313" key="4">
    <source>
        <dbReference type="Proteomes" id="UP001209318"/>
    </source>
</evidence>
<evidence type="ECO:0000313" key="3">
    <source>
        <dbReference type="EMBL" id="MCU9614923.1"/>
    </source>
</evidence>
<feature type="transmembrane region" description="Helical" evidence="1">
    <location>
        <begin position="39"/>
        <end position="58"/>
    </location>
</feature>
<dbReference type="AlphaFoldDB" id="A0AAE3LU12"/>
<organism evidence="3 4">
    <name type="scientific">Perspicuibacillus lycopersici</name>
    <dbReference type="NCBI Taxonomy" id="1325689"/>
    <lineage>
        <taxon>Bacteria</taxon>
        <taxon>Bacillati</taxon>
        <taxon>Bacillota</taxon>
        <taxon>Bacilli</taxon>
        <taxon>Bacillales</taxon>
        <taxon>Bacillaceae</taxon>
        <taxon>Perspicuibacillus</taxon>
    </lineage>
</organism>
<evidence type="ECO:0000256" key="1">
    <source>
        <dbReference type="SAM" id="Phobius"/>
    </source>
</evidence>
<comment type="caution">
    <text evidence="3">The sequence shown here is derived from an EMBL/GenBank/DDBJ whole genome shotgun (WGS) entry which is preliminary data.</text>
</comment>
<feature type="transmembrane region" description="Helical" evidence="1">
    <location>
        <begin position="117"/>
        <end position="135"/>
    </location>
</feature>
<proteinExistence type="predicted"/>
<dbReference type="Proteomes" id="UP001209318">
    <property type="component" value="Unassembled WGS sequence"/>
</dbReference>
<keyword evidence="4" id="KW-1185">Reference proteome</keyword>
<keyword evidence="1" id="KW-1133">Transmembrane helix</keyword>
<feature type="transmembrane region" description="Helical" evidence="1">
    <location>
        <begin position="78"/>
        <end position="105"/>
    </location>
</feature>
<accession>A0AAE3LU12</accession>
<reference evidence="3" key="1">
    <citation type="submission" date="2022-10" db="EMBL/GenBank/DDBJ databases">
        <title>Description of Fervidibacillus gen. nov. in the family Fervidibacillaceae fam. nov. with two species, Fervidibacillus albus sp. nov., and Fervidibacillus halotolerans sp. nov., isolated from tidal flat sediments.</title>
        <authorList>
            <person name="Kwon K.K."/>
            <person name="Yang S.-H."/>
        </authorList>
    </citation>
    <scope>NUCLEOTIDE SEQUENCE</scope>
    <source>
        <strain evidence="3">JCM 19140</strain>
    </source>
</reference>
<protein>
    <submittedName>
        <fullName evidence="3">Tripartite tricarboxylate transporter TctB family protein</fullName>
    </submittedName>
</protein>
<dbReference type="RefSeq" id="WP_263074241.1">
    <property type="nucleotide sequence ID" value="NZ_JAOUSF010000005.1"/>
</dbReference>